<sequence>MASGSVLAVVKFRDGQRQKICVKVENNLTSLINGINELNINVSRLLSEMVDQEKAGEHCAEGEEDYDSSEDQDPEDPKISKQPPAKRSKTSNL</sequence>
<evidence type="ECO:0000313" key="2">
    <source>
        <dbReference type="Ensembl" id="ENSMAMP00000001279.1"/>
    </source>
</evidence>
<name>A0A3Q3KV56_9TELE</name>
<feature type="region of interest" description="Disordered" evidence="1">
    <location>
        <begin position="52"/>
        <end position="93"/>
    </location>
</feature>
<protein>
    <submittedName>
        <fullName evidence="2">Uncharacterized protein</fullName>
    </submittedName>
</protein>
<evidence type="ECO:0000256" key="1">
    <source>
        <dbReference type="SAM" id="MobiDB-lite"/>
    </source>
</evidence>
<dbReference type="Ensembl" id="ENSMAMT00000001306.2">
    <property type="protein sequence ID" value="ENSMAMP00000001279.1"/>
    <property type="gene ID" value="ENSMAMG00000000916.2"/>
</dbReference>
<dbReference type="GO" id="GO:0000408">
    <property type="term" value="C:EKC/KEOPS complex"/>
    <property type="evidence" value="ECO:0007669"/>
    <property type="project" value="InterPro"/>
</dbReference>
<evidence type="ECO:0000313" key="3">
    <source>
        <dbReference type="Proteomes" id="UP000261640"/>
    </source>
</evidence>
<proteinExistence type="predicted"/>
<dbReference type="GeneTree" id="ENSGT00940000176260"/>
<accession>A0A3Q3KV56</accession>
<reference evidence="2" key="2">
    <citation type="submission" date="2025-09" db="UniProtKB">
        <authorList>
            <consortium name="Ensembl"/>
        </authorList>
    </citation>
    <scope>IDENTIFICATION</scope>
</reference>
<organism evidence="2 3">
    <name type="scientific">Mastacembelus armatus</name>
    <name type="common">zig-zag eel</name>
    <dbReference type="NCBI Taxonomy" id="205130"/>
    <lineage>
        <taxon>Eukaryota</taxon>
        <taxon>Metazoa</taxon>
        <taxon>Chordata</taxon>
        <taxon>Craniata</taxon>
        <taxon>Vertebrata</taxon>
        <taxon>Euteleostomi</taxon>
        <taxon>Actinopterygii</taxon>
        <taxon>Neopterygii</taxon>
        <taxon>Teleostei</taxon>
        <taxon>Neoteleostei</taxon>
        <taxon>Acanthomorphata</taxon>
        <taxon>Anabantaria</taxon>
        <taxon>Synbranchiformes</taxon>
        <taxon>Mastacembelidae</taxon>
        <taxon>Mastacembelus</taxon>
    </lineage>
</organism>
<dbReference type="Pfam" id="PF15387">
    <property type="entry name" value="DUF4611"/>
    <property type="match status" value="1"/>
</dbReference>
<keyword evidence="3" id="KW-1185">Reference proteome</keyword>
<dbReference type="InterPro" id="IPR027893">
    <property type="entry name" value="GON7_meta"/>
</dbReference>
<dbReference type="InParanoid" id="A0A3Q3KV56"/>
<reference evidence="2" key="1">
    <citation type="submission" date="2025-08" db="UniProtKB">
        <authorList>
            <consortium name="Ensembl"/>
        </authorList>
    </citation>
    <scope>IDENTIFICATION</scope>
</reference>
<dbReference type="Proteomes" id="UP000261640">
    <property type="component" value="Unplaced"/>
</dbReference>
<feature type="compositionally biased region" description="Acidic residues" evidence="1">
    <location>
        <begin position="62"/>
        <end position="74"/>
    </location>
</feature>
<feature type="compositionally biased region" description="Basic residues" evidence="1">
    <location>
        <begin position="84"/>
        <end position="93"/>
    </location>
</feature>
<dbReference type="AlphaFoldDB" id="A0A3Q3KV56"/>
<feature type="compositionally biased region" description="Basic and acidic residues" evidence="1">
    <location>
        <begin position="52"/>
        <end position="61"/>
    </location>
</feature>